<evidence type="ECO:0000256" key="1">
    <source>
        <dbReference type="ARBA" id="ARBA00004123"/>
    </source>
</evidence>
<dbReference type="PANTHER" id="PTHR12565">
    <property type="entry name" value="STEROL REGULATORY ELEMENT-BINDING PROTEIN"/>
    <property type="match status" value="1"/>
</dbReference>
<dbReference type="Pfam" id="PF00010">
    <property type="entry name" value="HLH"/>
    <property type="match status" value="1"/>
</dbReference>
<comment type="subcellular location">
    <subcellularLocation>
        <location evidence="1">Nucleus</location>
    </subcellularLocation>
</comment>
<dbReference type="InterPro" id="IPR036638">
    <property type="entry name" value="HLH_DNA-bd_sf"/>
</dbReference>
<feature type="compositionally biased region" description="Basic and acidic residues" evidence="5">
    <location>
        <begin position="237"/>
        <end position="267"/>
    </location>
</feature>
<proteinExistence type="predicted"/>
<dbReference type="GO" id="GO:0005634">
    <property type="term" value="C:nucleus"/>
    <property type="evidence" value="ECO:0007669"/>
    <property type="project" value="UniProtKB-SubCell"/>
</dbReference>
<dbReference type="GO" id="GO:0003700">
    <property type="term" value="F:DNA-binding transcription factor activity"/>
    <property type="evidence" value="ECO:0007669"/>
    <property type="project" value="TreeGrafter"/>
</dbReference>
<name>A0A8T0HCZ1_CERPU</name>
<dbReference type="OrthoDB" id="1928604at2759"/>
<keyword evidence="4" id="KW-0539">Nucleus</keyword>
<dbReference type="PROSITE" id="PS50888">
    <property type="entry name" value="BHLH"/>
    <property type="match status" value="1"/>
</dbReference>
<dbReference type="PANTHER" id="PTHR12565:SF184">
    <property type="entry name" value="BHLH TRANSCRIPTION FACTOR"/>
    <property type="match status" value="1"/>
</dbReference>
<dbReference type="FunFam" id="4.10.280.10:FF:000002">
    <property type="entry name" value="Basic helix-loop-helix transcription factor"/>
    <property type="match status" value="1"/>
</dbReference>
<feature type="compositionally biased region" description="Basic and acidic residues" evidence="5">
    <location>
        <begin position="292"/>
        <end position="301"/>
    </location>
</feature>
<evidence type="ECO:0000256" key="5">
    <source>
        <dbReference type="SAM" id="MobiDB-lite"/>
    </source>
</evidence>
<keyword evidence="2" id="KW-0805">Transcription regulation</keyword>
<evidence type="ECO:0000313" key="7">
    <source>
        <dbReference type="EMBL" id="KAG0569140.1"/>
    </source>
</evidence>
<sequence>MAIMAPTPDQVFMGMNMQRSTASLPLSYPADSVSDLTNSLEVPSTHGRAGTGAGVPGFGRYWARSSWSSCVVDNSHLIAGGQQLAPPQTSTLGMPSFPSSPSALEFASFSAGKFNPGHGEMGPFSLGKSSLCEPASGGASSRTVQSLLEAVEGVTEASTMVEAAAATIAAATHGHVDVTQAAQQENTNNSSCSEHHSGGRGGGSSPGAHSPARSPSHDSHQAGARKRKKDLAPPDPKGGEGESLKPKRCKGDREEGSKARGAGERSSSEASTESGSPKAPHDSKGRVQSSSRPKEYSKQDYIHVRARRGQATDSHSLAERVRREKISERMKYLQDLVPGCKKVTGKAVMLDEIINYVQSLQRQVEHLSMKLASVNPAQQDLTLESLVSNKEMLQTHLSSILGSNSEAPGALDVVQMGLSHQAGRRLVGGGPCGFDFRSLGNGGFDHINSRHTMSPPIAGLSDHMTMVQRSFDNNVSQSTGWDGELQSVVQMGLNHQGRFGAFEGLHCQLPVHMKVEF</sequence>
<dbReference type="SMART" id="SM00353">
    <property type="entry name" value="HLH"/>
    <property type="match status" value="1"/>
</dbReference>
<keyword evidence="3" id="KW-0804">Transcription</keyword>
<evidence type="ECO:0000256" key="4">
    <source>
        <dbReference type="ARBA" id="ARBA00023242"/>
    </source>
</evidence>
<dbReference type="CDD" id="cd18919">
    <property type="entry name" value="bHLH_AtBPE_like"/>
    <property type="match status" value="1"/>
</dbReference>
<dbReference type="AlphaFoldDB" id="A0A8T0HCZ1"/>
<reference evidence="7 8" key="1">
    <citation type="submission" date="2020-06" db="EMBL/GenBank/DDBJ databases">
        <title>WGS assembly of Ceratodon purpureus strain R40.</title>
        <authorList>
            <person name="Carey S.B."/>
            <person name="Jenkins J."/>
            <person name="Shu S."/>
            <person name="Lovell J.T."/>
            <person name="Sreedasyam A."/>
            <person name="Maumus F."/>
            <person name="Tiley G.P."/>
            <person name="Fernandez-Pozo N."/>
            <person name="Barry K."/>
            <person name="Chen C."/>
            <person name="Wang M."/>
            <person name="Lipzen A."/>
            <person name="Daum C."/>
            <person name="Saski C.A."/>
            <person name="Payton A.C."/>
            <person name="Mcbreen J.C."/>
            <person name="Conrad R.E."/>
            <person name="Kollar L.M."/>
            <person name="Olsson S."/>
            <person name="Huttunen S."/>
            <person name="Landis J.B."/>
            <person name="Wickett N.J."/>
            <person name="Johnson M.G."/>
            <person name="Rensing S.A."/>
            <person name="Grimwood J."/>
            <person name="Schmutz J."/>
            <person name="Mcdaniel S.F."/>
        </authorList>
    </citation>
    <scope>NUCLEOTIDE SEQUENCE [LARGE SCALE GENOMIC DNA]</scope>
    <source>
        <strain evidence="7 8">R40</strain>
    </source>
</reference>
<accession>A0A8T0HCZ1</accession>
<comment type="caution">
    <text evidence="7">The sequence shown here is derived from an EMBL/GenBank/DDBJ whole genome shotgun (WGS) entry which is preliminary data.</text>
</comment>
<dbReference type="SUPFAM" id="SSF47459">
    <property type="entry name" value="HLH, helix-loop-helix DNA-binding domain"/>
    <property type="match status" value="1"/>
</dbReference>
<dbReference type="GO" id="GO:0046983">
    <property type="term" value="F:protein dimerization activity"/>
    <property type="evidence" value="ECO:0007669"/>
    <property type="project" value="InterPro"/>
</dbReference>
<protein>
    <recommendedName>
        <fullName evidence="6">BHLH domain-containing protein</fullName>
    </recommendedName>
</protein>
<evidence type="ECO:0000313" key="8">
    <source>
        <dbReference type="Proteomes" id="UP000822688"/>
    </source>
</evidence>
<dbReference type="EMBL" id="CM026427">
    <property type="protein sequence ID" value="KAG0569140.1"/>
    <property type="molecule type" value="Genomic_DNA"/>
</dbReference>
<dbReference type="Proteomes" id="UP000822688">
    <property type="component" value="Chromosome 6"/>
</dbReference>
<organism evidence="7 8">
    <name type="scientific">Ceratodon purpureus</name>
    <name type="common">Fire moss</name>
    <name type="synonym">Dicranum purpureum</name>
    <dbReference type="NCBI Taxonomy" id="3225"/>
    <lineage>
        <taxon>Eukaryota</taxon>
        <taxon>Viridiplantae</taxon>
        <taxon>Streptophyta</taxon>
        <taxon>Embryophyta</taxon>
        <taxon>Bryophyta</taxon>
        <taxon>Bryophytina</taxon>
        <taxon>Bryopsida</taxon>
        <taxon>Dicranidae</taxon>
        <taxon>Pseudoditrichales</taxon>
        <taxon>Ditrichaceae</taxon>
        <taxon>Ceratodon</taxon>
    </lineage>
</organism>
<dbReference type="InterPro" id="IPR024097">
    <property type="entry name" value="bHLH_ZIP_TF"/>
</dbReference>
<dbReference type="Gene3D" id="4.10.280.10">
    <property type="entry name" value="Helix-loop-helix DNA-binding domain"/>
    <property type="match status" value="1"/>
</dbReference>
<evidence type="ECO:0000256" key="3">
    <source>
        <dbReference type="ARBA" id="ARBA00023163"/>
    </source>
</evidence>
<feature type="compositionally biased region" description="Polar residues" evidence="5">
    <location>
        <begin position="183"/>
        <end position="192"/>
    </location>
</feature>
<feature type="region of interest" description="Disordered" evidence="5">
    <location>
        <begin position="183"/>
        <end position="301"/>
    </location>
</feature>
<gene>
    <name evidence="7" type="ORF">KC19_6G067700</name>
</gene>
<evidence type="ECO:0000256" key="2">
    <source>
        <dbReference type="ARBA" id="ARBA00023015"/>
    </source>
</evidence>
<keyword evidence="8" id="KW-1185">Reference proteome</keyword>
<dbReference type="InterPro" id="IPR011598">
    <property type="entry name" value="bHLH_dom"/>
</dbReference>
<evidence type="ECO:0000259" key="6">
    <source>
        <dbReference type="PROSITE" id="PS50888"/>
    </source>
</evidence>
<feature type="domain" description="BHLH" evidence="6">
    <location>
        <begin position="310"/>
        <end position="360"/>
    </location>
</feature>